<proteinExistence type="predicted"/>
<gene>
    <name evidence="1" type="ORF">GCM10007028_04750</name>
</gene>
<name>A0A918QTD1_9FLAO</name>
<reference evidence="1" key="1">
    <citation type="journal article" date="2014" name="Int. J. Syst. Evol. Microbiol.">
        <title>Complete genome sequence of Corynebacterium casei LMG S-19264T (=DSM 44701T), isolated from a smear-ripened cheese.</title>
        <authorList>
            <consortium name="US DOE Joint Genome Institute (JGI-PGF)"/>
            <person name="Walter F."/>
            <person name="Albersmeier A."/>
            <person name="Kalinowski J."/>
            <person name="Ruckert C."/>
        </authorList>
    </citation>
    <scope>NUCLEOTIDE SEQUENCE</scope>
    <source>
        <strain evidence="1">KCTC 12710</strain>
    </source>
</reference>
<comment type="caution">
    <text evidence="1">The sequence shown here is derived from an EMBL/GenBank/DDBJ whole genome shotgun (WGS) entry which is preliminary data.</text>
</comment>
<keyword evidence="2" id="KW-1185">Reference proteome</keyword>
<dbReference type="EMBL" id="BMWZ01000001">
    <property type="protein sequence ID" value="GGZ70615.1"/>
    <property type="molecule type" value="Genomic_DNA"/>
</dbReference>
<evidence type="ECO:0000313" key="2">
    <source>
        <dbReference type="Proteomes" id="UP000636004"/>
    </source>
</evidence>
<accession>A0A918QTD1</accession>
<organism evidence="1 2">
    <name type="scientific">Algibacter mikhailovii</name>
    <dbReference type="NCBI Taxonomy" id="425498"/>
    <lineage>
        <taxon>Bacteria</taxon>
        <taxon>Pseudomonadati</taxon>
        <taxon>Bacteroidota</taxon>
        <taxon>Flavobacteriia</taxon>
        <taxon>Flavobacteriales</taxon>
        <taxon>Flavobacteriaceae</taxon>
        <taxon>Algibacter</taxon>
    </lineage>
</organism>
<reference evidence="1" key="2">
    <citation type="submission" date="2020-09" db="EMBL/GenBank/DDBJ databases">
        <authorList>
            <person name="Sun Q."/>
            <person name="Kim S."/>
        </authorList>
    </citation>
    <scope>NUCLEOTIDE SEQUENCE</scope>
    <source>
        <strain evidence="1">KCTC 12710</strain>
    </source>
</reference>
<dbReference type="AlphaFoldDB" id="A0A918QTD1"/>
<sequence>MFRIHQDNVKPSKLMEYEAIAKEFKAAASKHNVDVSWFTAMTYDNKYFYVSPIENFASFDERPFAEMAKAMGDDFTDLFSRFDKCYDSHGTYVIVKDNELSYMPEGVDNAPADETYREWYYMYYKPEDAKNIRDGMKAVRDMFKEKGSKMYYRVYRDGMGQMEHYYMVSAAFKNEIDAAQKNEENRKLLGPDRMKTFSKVLNYVSRMEEQRGVMRPDMDYSPKTD</sequence>
<dbReference type="Proteomes" id="UP000636004">
    <property type="component" value="Unassembled WGS sequence"/>
</dbReference>
<evidence type="ECO:0000313" key="1">
    <source>
        <dbReference type="EMBL" id="GGZ70615.1"/>
    </source>
</evidence>
<protein>
    <submittedName>
        <fullName evidence="1">Uncharacterized protein</fullName>
    </submittedName>
</protein>